<evidence type="ECO:0000256" key="6">
    <source>
        <dbReference type="ARBA" id="ARBA00022614"/>
    </source>
</evidence>
<evidence type="ECO:0000256" key="17">
    <source>
        <dbReference type="ARBA" id="ARBA00023180"/>
    </source>
</evidence>
<comment type="catalytic activity">
    <reaction evidence="19">
        <text>L-seryl-[protein] + ATP = O-phospho-L-seryl-[protein] + ADP + H(+)</text>
        <dbReference type="Rhea" id="RHEA:17989"/>
        <dbReference type="Rhea" id="RHEA-COMP:9863"/>
        <dbReference type="Rhea" id="RHEA-COMP:11604"/>
        <dbReference type="ChEBI" id="CHEBI:15378"/>
        <dbReference type="ChEBI" id="CHEBI:29999"/>
        <dbReference type="ChEBI" id="CHEBI:30616"/>
        <dbReference type="ChEBI" id="CHEBI:83421"/>
        <dbReference type="ChEBI" id="CHEBI:456216"/>
        <dbReference type="EC" id="2.7.11.1"/>
    </reaction>
</comment>
<accession>A0A0E0B7B3</accession>
<dbReference type="InterPro" id="IPR032675">
    <property type="entry name" value="LRR_dom_sf"/>
</dbReference>
<dbReference type="GO" id="GO:0004674">
    <property type="term" value="F:protein serine/threonine kinase activity"/>
    <property type="evidence" value="ECO:0007669"/>
    <property type="project" value="UniProtKB-KW"/>
</dbReference>
<evidence type="ECO:0000256" key="9">
    <source>
        <dbReference type="ARBA" id="ARBA00022729"/>
    </source>
</evidence>
<organism evidence="24">
    <name type="scientific">Oryza glumipatula</name>
    <dbReference type="NCBI Taxonomy" id="40148"/>
    <lineage>
        <taxon>Eukaryota</taxon>
        <taxon>Viridiplantae</taxon>
        <taxon>Streptophyta</taxon>
        <taxon>Embryophyta</taxon>
        <taxon>Tracheophyta</taxon>
        <taxon>Spermatophyta</taxon>
        <taxon>Magnoliopsida</taxon>
        <taxon>Liliopsida</taxon>
        <taxon>Poales</taxon>
        <taxon>Poaceae</taxon>
        <taxon>BOP clade</taxon>
        <taxon>Oryzoideae</taxon>
        <taxon>Oryzeae</taxon>
        <taxon>Oryzinae</taxon>
        <taxon>Oryza</taxon>
    </lineage>
</organism>
<evidence type="ECO:0000313" key="24">
    <source>
        <dbReference type="EnsemblPlants" id="OGLUM10G00940.1"/>
    </source>
</evidence>
<keyword evidence="4" id="KW-0723">Serine/threonine-protein kinase</keyword>
<dbReference type="HOGENOM" id="CLU_000288_92_6_1"/>
<dbReference type="eggNOG" id="ENOG502QQYD">
    <property type="taxonomic scope" value="Eukaryota"/>
</dbReference>
<feature type="compositionally biased region" description="Basic residues" evidence="21">
    <location>
        <begin position="52"/>
        <end position="61"/>
    </location>
</feature>
<keyword evidence="16" id="KW-0675">Receptor</keyword>
<dbReference type="Pfam" id="PF00069">
    <property type="entry name" value="Pkinase"/>
    <property type="match status" value="1"/>
</dbReference>
<dbReference type="AlphaFoldDB" id="A0A0E0B7B3"/>
<keyword evidence="10" id="KW-0677">Repeat</keyword>
<dbReference type="InterPro" id="IPR000719">
    <property type="entry name" value="Prot_kinase_dom"/>
</dbReference>
<keyword evidence="15 22" id="KW-0472">Membrane</keyword>
<dbReference type="EnsemblPlants" id="OGLUM10G00940.1">
    <property type="protein sequence ID" value="OGLUM10G00940.1"/>
    <property type="gene ID" value="OGLUM10G00940"/>
</dbReference>
<dbReference type="GO" id="GO:0005524">
    <property type="term" value="F:ATP binding"/>
    <property type="evidence" value="ECO:0007669"/>
    <property type="project" value="UniProtKB-UniRule"/>
</dbReference>
<dbReference type="PANTHER" id="PTHR48005">
    <property type="entry name" value="LEUCINE RICH REPEAT KINASE 2"/>
    <property type="match status" value="1"/>
</dbReference>
<dbReference type="FunFam" id="1.10.510.10:FF:000445">
    <property type="entry name" value="MDIS1-interacting receptor like kinase 2"/>
    <property type="match status" value="1"/>
</dbReference>
<evidence type="ECO:0000256" key="11">
    <source>
        <dbReference type="ARBA" id="ARBA00022741"/>
    </source>
</evidence>
<feature type="domain" description="Protein kinase" evidence="23">
    <location>
        <begin position="259"/>
        <end position="531"/>
    </location>
</feature>
<feature type="binding site" evidence="20">
    <location>
        <position position="288"/>
    </location>
    <ligand>
        <name>ATP</name>
        <dbReference type="ChEBI" id="CHEBI:30616"/>
    </ligand>
</feature>
<dbReference type="FunFam" id="3.80.10.10:FF:000383">
    <property type="entry name" value="Leucine-rich repeat receptor protein kinase EMS1"/>
    <property type="match status" value="1"/>
</dbReference>
<keyword evidence="9" id="KW-0732">Signal</keyword>
<dbReference type="InterPro" id="IPR011009">
    <property type="entry name" value="Kinase-like_dom_sf"/>
</dbReference>
<name>A0A0E0B7B3_9ORYZ</name>
<dbReference type="Gene3D" id="3.80.10.10">
    <property type="entry name" value="Ribonuclease Inhibitor"/>
    <property type="match status" value="1"/>
</dbReference>
<evidence type="ECO:0000256" key="20">
    <source>
        <dbReference type="PROSITE-ProRule" id="PRU10141"/>
    </source>
</evidence>
<keyword evidence="7" id="KW-0808">Transferase</keyword>
<evidence type="ECO:0000256" key="2">
    <source>
        <dbReference type="ARBA" id="ARBA00004479"/>
    </source>
</evidence>
<evidence type="ECO:0000256" key="3">
    <source>
        <dbReference type="ARBA" id="ARBA00012513"/>
    </source>
</evidence>
<dbReference type="SUPFAM" id="SSF56112">
    <property type="entry name" value="Protein kinase-like (PK-like)"/>
    <property type="match status" value="1"/>
</dbReference>
<feature type="transmembrane region" description="Helical" evidence="22">
    <location>
        <begin position="195"/>
        <end position="218"/>
    </location>
</feature>
<evidence type="ECO:0000256" key="7">
    <source>
        <dbReference type="ARBA" id="ARBA00022679"/>
    </source>
</evidence>
<feature type="region of interest" description="Disordered" evidence="21">
    <location>
        <begin position="1"/>
        <end position="73"/>
    </location>
</feature>
<keyword evidence="13 20" id="KW-0067">ATP-binding</keyword>
<evidence type="ECO:0000256" key="4">
    <source>
        <dbReference type="ARBA" id="ARBA00022527"/>
    </source>
</evidence>
<evidence type="ECO:0000256" key="18">
    <source>
        <dbReference type="ARBA" id="ARBA00047899"/>
    </source>
</evidence>
<dbReference type="Gene3D" id="3.30.200.20">
    <property type="entry name" value="Phosphorylase Kinase, domain 1"/>
    <property type="match status" value="1"/>
</dbReference>
<comment type="catalytic activity">
    <reaction evidence="18">
        <text>L-threonyl-[protein] + ATP = O-phospho-L-threonyl-[protein] + ADP + H(+)</text>
        <dbReference type="Rhea" id="RHEA:46608"/>
        <dbReference type="Rhea" id="RHEA-COMP:11060"/>
        <dbReference type="Rhea" id="RHEA-COMP:11605"/>
        <dbReference type="ChEBI" id="CHEBI:15378"/>
        <dbReference type="ChEBI" id="CHEBI:30013"/>
        <dbReference type="ChEBI" id="CHEBI:30616"/>
        <dbReference type="ChEBI" id="CHEBI:61977"/>
        <dbReference type="ChEBI" id="CHEBI:456216"/>
        <dbReference type="EC" id="2.7.11.1"/>
    </reaction>
</comment>
<keyword evidence="14 22" id="KW-1133">Transmembrane helix</keyword>
<keyword evidence="8 22" id="KW-0812">Transmembrane</keyword>
<dbReference type="GO" id="GO:0005886">
    <property type="term" value="C:plasma membrane"/>
    <property type="evidence" value="ECO:0007669"/>
    <property type="project" value="UniProtKB-SubCell"/>
</dbReference>
<keyword evidence="17" id="KW-0325">Glycoprotein</keyword>
<dbReference type="InterPro" id="IPR008266">
    <property type="entry name" value="Tyr_kinase_AS"/>
</dbReference>
<keyword evidence="6" id="KW-0433">Leucine-rich repeat</keyword>
<evidence type="ECO:0000256" key="14">
    <source>
        <dbReference type="ARBA" id="ARBA00022989"/>
    </source>
</evidence>
<dbReference type="EC" id="2.7.11.1" evidence="3"/>
<dbReference type="InterPro" id="IPR001611">
    <property type="entry name" value="Leu-rich_rpt"/>
</dbReference>
<evidence type="ECO:0000256" key="19">
    <source>
        <dbReference type="ARBA" id="ARBA00048679"/>
    </source>
</evidence>
<dbReference type="STRING" id="40148.A0A0E0B7B3"/>
<dbReference type="SUPFAM" id="SSF52058">
    <property type="entry name" value="L domain-like"/>
    <property type="match status" value="1"/>
</dbReference>
<dbReference type="FunFam" id="3.30.200.20:FF:000309">
    <property type="entry name" value="Leucine-rich repeat receptor protein kinase MSP1"/>
    <property type="match status" value="1"/>
</dbReference>
<evidence type="ECO:0000259" key="23">
    <source>
        <dbReference type="PROSITE" id="PS50011"/>
    </source>
</evidence>
<evidence type="ECO:0000256" key="15">
    <source>
        <dbReference type="ARBA" id="ARBA00023136"/>
    </source>
</evidence>
<dbReference type="PROSITE" id="PS00109">
    <property type="entry name" value="PROTEIN_KINASE_TYR"/>
    <property type="match status" value="1"/>
</dbReference>
<evidence type="ECO:0000256" key="5">
    <source>
        <dbReference type="ARBA" id="ARBA00022553"/>
    </source>
</evidence>
<dbReference type="Gramene" id="OGLUM10G00940.1">
    <property type="protein sequence ID" value="OGLUM10G00940.1"/>
    <property type="gene ID" value="OGLUM10G00940"/>
</dbReference>
<evidence type="ECO:0000256" key="16">
    <source>
        <dbReference type="ARBA" id="ARBA00023170"/>
    </source>
</evidence>
<evidence type="ECO:0000256" key="8">
    <source>
        <dbReference type="ARBA" id="ARBA00022692"/>
    </source>
</evidence>
<dbReference type="PROSITE" id="PS00107">
    <property type="entry name" value="PROTEIN_KINASE_ATP"/>
    <property type="match status" value="1"/>
</dbReference>
<sequence length="548" mass="61232">MADLGTTVADERRPQPPGTKGIEAPPPPSLRAHGFASARSGGGEAGEEALKTKRRRRRRLPSRPGRTTREEREELTRLDLNNISGEIPAEFGNLKSLYKLNLSFNQLSGSLPAQLGKLSNLGYLDVSRNNLSGPIPDELGDCIRLESLKINNNNIHGNLPGTIGNLKGLQIILDASNNKLDVIASGHHKPKLLSLLLPIVLVVVIVILATIIVITKLVHNKRKQQQSSSAITVARNMFSVWNFDGRLAFEDIIRATENFDDKYIVGIGGYGKVYKAQLQGGNVVAVKKLHPVEEELDDETRLLCEMEVLSQIRHRSIVKLYGFCFHPNYNFLVYDYIQRESLYMTLENEELAKEFDWSKRVTLVKDVAQALSYLHHDCSPPIIHRDITSNNILLDTAFKAYVSDFGTARILKPDSSNWSALAGTYGYIAPELSFTCVVTEKCDVYSFGVVVLEVVMGKHPMELLQTLLSSEQQHTLVKEILDERPTAPTTTEEESIEILIKVAFYCLEASPHARPTMMEAYQTLIQQHSSSSCPIRFNEVTLEQLRNT</sequence>
<evidence type="ECO:0000256" key="1">
    <source>
        <dbReference type="ARBA" id="ARBA00004162"/>
    </source>
</evidence>
<dbReference type="Gene3D" id="1.10.510.10">
    <property type="entry name" value="Transferase(Phosphotransferase) domain 1"/>
    <property type="match status" value="1"/>
</dbReference>
<dbReference type="PANTHER" id="PTHR48005:SF70">
    <property type="entry name" value="MDIS1-INTERACTING RECEPTOR LIKE KINASE 2-LIKE"/>
    <property type="match status" value="1"/>
</dbReference>
<comment type="subcellular location">
    <subcellularLocation>
        <location evidence="1">Cell membrane</location>
        <topology evidence="1">Single-pass membrane protein</topology>
    </subcellularLocation>
    <subcellularLocation>
        <location evidence="2">Membrane</location>
        <topology evidence="2">Single-pass type I membrane protein</topology>
    </subcellularLocation>
</comment>
<dbReference type="Proteomes" id="UP000026961">
    <property type="component" value="Chromosome 10"/>
</dbReference>
<dbReference type="PROSITE" id="PS50011">
    <property type="entry name" value="PROTEIN_KINASE_DOM"/>
    <property type="match status" value="1"/>
</dbReference>
<evidence type="ECO:0000256" key="22">
    <source>
        <dbReference type="SAM" id="Phobius"/>
    </source>
</evidence>
<proteinExistence type="predicted"/>
<keyword evidence="25" id="KW-1185">Reference proteome</keyword>
<evidence type="ECO:0000313" key="25">
    <source>
        <dbReference type="Proteomes" id="UP000026961"/>
    </source>
</evidence>
<keyword evidence="12" id="KW-0418">Kinase</keyword>
<evidence type="ECO:0000256" key="21">
    <source>
        <dbReference type="SAM" id="MobiDB-lite"/>
    </source>
</evidence>
<evidence type="ECO:0000256" key="10">
    <source>
        <dbReference type="ARBA" id="ARBA00022737"/>
    </source>
</evidence>
<keyword evidence="11 20" id="KW-0547">Nucleotide-binding</keyword>
<evidence type="ECO:0000256" key="12">
    <source>
        <dbReference type="ARBA" id="ARBA00022777"/>
    </source>
</evidence>
<evidence type="ECO:0000256" key="13">
    <source>
        <dbReference type="ARBA" id="ARBA00022840"/>
    </source>
</evidence>
<dbReference type="InterPro" id="IPR017441">
    <property type="entry name" value="Protein_kinase_ATP_BS"/>
</dbReference>
<protein>
    <recommendedName>
        <fullName evidence="3">non-specific serine/threonine protein kinase</fullName>
        <ecNumber evidence="3">2.7.11.1</ecNumber>
    </recommendedName>
</protein>
<reference evidence="24" key="1">
    <citation type="submission" date="2015-04" db="UniProtKB">
        <authorList>
            <consortium name="EnsemblPlants"/>
        </authorList>
    </citation>
    <scope>IDENTIFICATION</scope>
</reference>
<reference evidence="24" key="2">
    <citation type="submission" date="2018-05" db="EMBL/GenBank/DDBJ databases">
        <title>OgluRS3 (Oryza glumaepatula Reference Sequence Version 3).</title>
        <authorList>
            <person name="Zhang J."/>
            <person name="Kudrna D."/>
            <person name="Lee S."/>
            <person name="Talag J."/>
            <person name="Welchert J."/>
            <person name="Wing R.A."/>
        </authorList>
    </citation>
    <scope>NUCLEOTIDE SEQUENCE [LARGE SCALE GENOMIC DNA]</scope>
</reference>
<keyword evidence="5" id="KW-0597">Phosphoprotein</keyword>
<dbReference type="Pfam" id="PF00560">
    <property type="entry name" value="LRR_1"/>
    <property type="match status" value="3"/>
</dbReference>
<dbReference type="InterPro" id="IPR051420">
    <property type="entry name" value="Ser_Thr_Kinases_DiverseReg"/>
</dbReference>